<dbReference type="EMBL" id="CP002408">
    <property type="protein sequence ID" value="AFU59164.1"/>
    <property type="molecule type" value="Genomic_DNA"/>
</dbReference>
<reference evidence="1 2" key="1">
    <citation type="journal article" date="2012" name="Environ. Microbiol.">
        <title>The genome of the ammonia-oxidizing Candidatus Nitrososphaera gargensis: insights into metabolic versatility and environmental adaptations.</title>
        <authorList>
            <person name="Spang A."/>
            <person name="Poehlein A."/>
            <person name="Offre P."/>
            <person name="Zumbragel S."/>
            <person name="Haider S."/>
            <person name="Rychlik N."/>
            <person name="Nowka B."/>
            <person name="Schmeisser C."/>
            <person name="Lebedeva E.V."/>
            <person name="Rattei T."/>
            <person name="Bohm C."/>
            <person name="Schmid M."/>
            <person name="Galushko A."/>
            <person name="Hatzenpichler R."/>
            <person name="Weinmaier T."/>
            <person name="Daniel R."/>
            <person name="Schleper C."/>
            <person name="Spieck E."/>
            <person name="Streit W."/>
            <person name="Wagner M."/>
        </authorList>
    </citation>
    <scope>NUCLEOTIDE SEQUENCE [LARGE SCALE GENOMIC DNA]</scope>
    <source>
        <strain evidence="2">Ga9.2</strain>
    </source>
</reference>
<proteinExistence type="predicted"/>
<dbReference type="HOGENOM" id="CLU_1840645_0_0_2"/>
<evidence type="ECO:0000313" key="2">
    <source>
        <dbReference type="Proteomes" id="UP000008037"/>
    </source>
</evidence>
<evidence type="ECO:0000313" key="1">
    <source>
        <dbReference type="EMBL" id="AFU59164.1"/>
    </source>
</evidence>
<organism evidence="1 2">
    <name type="scientific">Nitrososphaera gargensis (strain Ga9.2)</name>
    <dbReference type="NCBI Taxonomy" id="1237085"/>
    <lineage>
        <taxon>Archaea</taxon>
        <taxon>Nitrososphaerota</taxon>
        <taxon>Nitrososphaeria</taxon>
        <taxon>Nitrososphaerales</taxon>
        <taxon>Nitrososphaeraceae</taxon>
        <taxon>Nitrososphaera</taxon>
    </lineage>
</organism>
<sequence>MERGDRVLGDNTVRFINIEPRALFDHAFDIYVYTTGYLSYYLSPDTPLSDVAAGIINETTSDLQDIQLSDQIGGPIIDGNPPISIAYMYTDRLYGDTSAIRTITIDQNNVYDFLYQARPESFSEAIPIMNEILASFRTS</sequence>
<dbReference type="KEGG" id="nga:Ngar_c22340"/>
<name>K0IND1_NITGG</name>
<dbReference type="RefSeq" id="WP_015019699.1">
    <property type="nucleotide sequence ID" value="NC_018719.1"/>
</dbReference>
<dbReference type="AlphaFoldDB" id="K0IND1"/>
<protein>
    <submittedName>
        <fullName evidence="1">Uncharacterized protein</fullName>
    </submittedName>
</protein>
<gene>
    <name evidence="1" type="ordered locus">Ngar_c22340</name>
</gene>
<keyword evidence="2" id="KW-1185">Reference proteome</keyword>
<dbReference type="GeneID" id="13796097"/>
<dbReference type="Proteomes" id="UP000008037">
    <property type="component" value="Chromosome"/>
</dbReference>
<dbReference type="InParanoid" id="K0IND1"/>
<accession>K0IND1</accession>
<dbReference type="BioCyc" id="CNIT1237085:G1324-2232-MONOMER"/>